<gene>
    <name evidence="3" type="ORF">ACHKAR_11130</name>
</gene>
<dbReference type="EC" id="6.3.4.15" evidence="3"/>
<dbReference type="InterPro" id="IPR045864">
    <property type="entry name" value="aa-tRNA-synth_II/BPL/LPL"/>
</dbReference>
<keyword evidence="4" id="KW-1185">Reference proteome</keyword>
<proteinExistence type="predicted"/>
<protein>
    <submittedName>
        <fullName evidence="3">Biotin--[acetyl-CoA-carboxylase] ligase</fullName>
        <ecNumber evidence="3">6.3.4.15</ecNumber>
    </submittedName>
</protein>
<evidence type="ECO:0000256" key="1">
    <source>
        <dbReference type="ARBA" id="ARBA00022598"/>
    </source>
</evidence>
<evidence type="ECO:0000313" key="4">
    <source>
        <dbReference type="Proteomes" id="UP001610063"/>
    </source>
</evidence>
<evidence type="ECO:0000313" key="3">
    <source>
        <dbReference type="EMBL" id="MFH6983999.1"/>
    </source>
</evidence>
<dbReference type="GO" id="GO:0004077">
    <property type="term" value="F:biotin--[biotin carboxyl-carrier protein] ligase activity"/>
    <property type="evidence" value="ECO:0007669"/>
    <property type="project" value="UniProtKB-EC"/>
</dbReference>
<dbReference type="InterPro" id="IPR004408">
    <property type="entry name" value="Biotin_CoA_COase_ligase"/>
</dbReference>
<sequence length="239" mass="26748">MLEFLPECHSTNEELLLRIRLETLNEGYVLHTGHQIAGKGQRGNAWLSEPGKNLLFSIYLTPKVLLPKQAYLLNIISGLAVVDALAPRVSDKVELKWPNDVYVGDKKISGILVETMIEGGVIADAVVGIGVNVNQSHFPLATATSILMESGVTCELEELLEQIIQQLEKYYLKLKSGDTRGLLGAYYKLMRWRGEIHSFRDKEGTFDGEIIGIDDTGRLTVKTNNIVRRFDVKEIAFLY</sequence>
<dbReference type="PANTHER" id="PTHR12835:SF5">
    <property type="entry name" value="BIOTIN--PROTEIN LIGASE"/>
    <property type="match status" value="1"/>
</dbReference>
<comment type="caution">
    <text evidence="3">The sequence shown here is derived from an EMBL/GenBank/DDBJ whole genome shotgun (WGS) entry which is preliminary data.</text>
</comment>
<dbReference type="RefSeq" id="WP_395417481.1">
    <property type="nucleotide sequence ID" value="NZ_JBIPKE010000017.1"/>
</dbReference>
<organism evidence="3 4">
    <name type="scientific">Marinoscillum luteum</name>
    <dbReference type="NCBI Taxonomy" id="861051"/>
    <lineage>
        <taxon>Bacteria</taxon>
        <taxon>Pseudomonadati</taxon>
        <taxon>Bacteroidota</taxon>
        <taxon>Cytophagia</taxon>
        <taxon>Cytophagales</taxon>
        <taxon>Reichenbachiellaceae</taxon>
        <taxon>Marinoscillum</taxon>
    </lineage>
</organism>
<keyword evidence="1 3" id="KW-0436">Ligase</keyword>
<accession>A0ABW7N902</accession>
<dbReference type="EMBL" id="JBIPKE010000017">
    <property type="protein sequence ID" value="MFH6983999.1"/>
    <property type="molecule type" value="Genomic_DNA"/>
</dbReference>
<dbReference type="Proteomes" id="UP001610063">
    <property type="component" value="Unassembled WGS sequence"/>
</dbReference>
<evidence type="ECO:0000259" key="2">
    <source>
        <dbReference type="PROSITE" id="PS51733"/>
    </source>
</evidence>
<dbReference type="Gene3D" id="3.30.930.10">
    <property type="entry name" value="Bira Bifunctional Protein, Domain 2"/>
    <property type="match status" value="1"/>
</dbReference>
<feature type="domain" description="BPL/LPL catalytic" evidence="2">
    <location>
        <begin position="1"/>
        <end position="175"/>
    </location>
</feature>
<dbReference type="PROSITE" id="PS51733">
    <property type="entry name" value="BPL_LPL_CATALYTIC"/>
    <property type="match status" value="1"/>
</dbReference>
<dbReference type="PANTHER" id="PTHR12835">
    <property type="entry name" value="BIOTIN PROTEIN LIGASE"/>
    <property type="match status" value="1"/>
</dbReference>
<dbReference type="InterPro" id="IPR004143">
    <property type="entry name" value="BPL_LPL_catalytic"/>
</dbReference>
<name>A0ABW7N902_9BACT</name>
<dbReference type="Pfam" id="PF03099">
    <property type="entry name" value="BPL_LplA_LipB"/>
    <property type="match status" value="1"/>
</dbReference>
<reference evidence="3 4" key="1">
    <citation type="journal article" date="2013" name="Int. J. Syst. Evol. Microbiol.">
        <title>Marinoscillum luteum sp. nov., isolated from marine sediment.</title>
        <authorList>
            <person name="Cha I.T."/>
            <person name="Park S.J."/>
            <person name="Kim S.J."/>
            <person name="Kim J.G."/>
            <person name="Jung M.Y."/>
            <person name="Shin K.S."/>
            <person name="Kwon K.K."/>
            <person name="Yang S.H."/>
            <person name="Seo Y.S."/>
            <person name="Rhee S.K."/>
        </authorList>
    </citation>
    <scope>NUCLEOTIDE SEQUENCE [LARGE SCALE GENOMIC DNA]</scope>
    <source>
        <strain evidence="3 4">KCTC 23939</strain>
    </source>
</reference>
<dbReference type="SUPFAM" id="SSF55681">
    <property type="entry name" value="Class II aaRS and biotin synthetases"/>
    <property type="match status" value="1"/>
</dbReference>
<dbReference type="CDD" id="cd16442">
    <property type="entry name" value="BPL"/>
    <property type="match status" value="1"/>
</dbReference>
<dbReference type="NCBIfam" id="TIGR00121">
    <property type="entry name" value="birA_ligase"/>
    <property type="match status" value="1"/>
</dbReference>